<reference evidence="12 13" key="1">
    <citation type="submission" date="2023-04" db="EMBL/GenBank/DDBJ databases">
        <title>Genome of Basidiobolus ranarum AG-B5.</title>
        <authorList>
            <person name="Stajich J.E."/>
            <person name="Carter-House D."/>
            <person name="Gryganskyi A."/>
        </authorList>
    </citation>
    <scope>NUCLEOTIDE SEQUENCE [LARGE SCALE GENOMIC DNA]</scope>
    <source>
        <strain evidence="12 13">AG-B5</strain>
    </source>
</reference>
<evidence type="ECO:0000313" key="12">
    <source>
        <dbReference type="EMBL" id="KAK9729200.1"/>
    </source>
</evidence>
<evidence type="ECO:0000256" key="11">
    <source>
        <dbReference type="ARBA" id="ARBA00048258"/>
    </source>
</evidence>
<evidence type="ECO:0000256" key="8">
    <source>
        <dbReference type="ARBA" id="ARBA00022840"/>
    </source>
</evidence>
<dbReference type="HAMAP" id="MF_00158">
    <property type="entry name" value="PanC"/>
    <property type="match status" value="1"/>
</dbReference>
<dbReference type="Pfam" id="PF02569">
    <property type="entry name" value="Pantoate_ligase"/>
    <property type="match status" value="1"/>
</dbReference>
<comment type="similarity">
    <text evidence="2">Belongs to the pantothenate synthetase family.</text>
</comment>
<dbReference type="InterPro" id="IPR004821">
    <property type="entry name" value="Cyt_trans-like"/>
</dbReference>
<dbReference type="Proteomes" id="UP001479436">
    <property type="component" value="Unassembled WGS sequence"/>
</dbReference>
<dbReference type="CDD" id="cd00560">
    <property type="entry name" value="PanC"/>
    <property type="match status" value="1"/>
</dbReference>
<keyword evidence="13" id="KW-1185">Reference proteome</keyword>
<evidence type="ECO:0000256" key="10">
    <source>
        <dbReference type="ARBA" id="ARBA00032806"/>
    </source>
</evidence>
<evidence type="ECO:0000256" key="3">
    <source>
        <dbReference type="ARBA" id="ARBA00012219"/>
    </source>
</evidence>
<keyword evidence="5 12" id="KW-0436">Ligase</keyword>
<comment type="catalytic activity">
    <reaction evidence="11">
        <text>(R)-pantoate + beta-alanine + ATP = (R)-pantothenate + AMP + diphosphate + H(+)</text>
        <dbReference type="Rhea" id="RHEA:10912"/>
        <dbReference type="ChEBI" id="CHEBI:15378"/>
        <dbReference type="ChEBI" id="CHEBI:15980"/>
        <dbReference type="ChEBI" id="CHEBI:29032"/>
        <dbReference type="ChEBI" id="CHEBI:30616"/>
        <dbReference type="ChEBI" id="CHEBI:33019"/>
        <dbReference type="ChEBI" id="CHEBI:57966"/>
        <dbReference type="ChEBI" id="CHEBI:456215"/>
        <dbReference type="EC" id="6.3.2.1"/>
    </reaction>
</comment>
<accession>A0ABR2WB61</accession>
<evidence type="ECO:0000256" key="9">
    <source>
        <dbReference type="ARBA" id="ARBA00029902"/>
    </source>
</evidence>
<keyword evidence="8" id="KW-0067">ATP-binding</keyword>
<organism evidence="12 13">
    <name type="scientific">Basidiobolus ranarum</name>
    <dbReference type="NCBI Taxonomy" id="34480"/>
    <lineage>
        <taxon>Eukaryota</taxon>
        <taxon>Fungi</taxon>
        <taxon>Fungi incertae sedis</taxon>
        <taxon>Zoopagomycota</taxon>
        <taxon>Entomophthoromycotina</taxon>
        <taxon>Basidiobolomycetes</taxon>
        <taxon>Basidiobolales</taxon>
        <taxon>Basidiobolaceae</taxon>
        <taxon>Basidiobolus</taxon>
    </lineage>
</organism>
<keyword evidence="6" id="KW-0566">Pantothenate biosynthesis</keyword>
<dbReference type="EC" id="6.3.2.1" evidence="3"/>
<protein>
    <recommendedName>
        <fullName evidence="4">Pantoate--beta-alanine ligase</fullName>
        <ecNumber evidence="3">6.3.2.1</ecNumber>
    </recommendedName>
    <alternativeName>
        <fullName evidence="10">Pantoate-activating enzyme</fullName>
    </alternativeName>
    <alternativeName>
        <fullName evidence="9">Pantothenate synthetase</fullName>
    </alternativeName>
</protein>
<dbReference type="PANTHER" id="PTHR21299">
    <property type="entry name" value="CYTIDYLATE KINASE/PANTOATE-BETA-ALANINE LIGASE"/>
    <property type="match status" value="1"/>
</dbReference>
<dbReference type="NCBIfam" id="TIGR00018">
    <property type="entry name" value="panC"/>
    <property type="match status" value="1"/>
</dbReference>
<dbReference type="InterPro" id="IPR003721">
    <property type="entry name" value="Pantoate_ligase"/>
</dbReference>
<name>A0ABR2WB61_9FUNG</name>
<comment type="caution">
    <text evidence="12">The sequence shown here is derived from an EMBL/GenBank/DDBJ whole genome shotgun (WGS) entry which is preliminary data.</text>
</comment>
<dbReference type="Gene3D" id="3.30.1300.10">
    <property type="entry name" value="Pantoate-beta-alanine ligase, C-terminal domain"/>
    <property type="match status" value="1"/>
</dbReference>
<dbReference type="EMBL" id="JASJQH010006884">
    <property type="protein sequence ID" value="KAK9729200.1"/>
    <property type="molecule type" value="Genomic_DNA"/>
</dbReference>
<evidence type="ECO:0000256" key="7">
    <source>
        <dbReference type="ARBA" id="ARBA00022741"/>
    </source>
</evidence>
<dbReference type="InterPro" id="IPR042176">
    <property type="entry name" value="Pantoate_ligase_C"/>
</dbReference>
<evidence type="ECO:0000256" key="4">
    <source>
        <dbReference type="ARBA" id="ARBA00015647"/>
    </source>
</evidence>
<sequence length="303" mass="33835">MSDIPVTVTKPQVFYNFADYRKWRHQMVLEGKKVGFVPTMGALHSGHLSLVKLAKSKNDMVVMSIFVNPAQFAPTEDLDQYPRTLEDDIKLLGETGCCDVVLVPSVQEMYPSGITLNVSEQKGTFVEVLGKSLQMEGSIRPHFFRGVATVVLKFFNIIQPDMAFFGQKDAQQCVVIRTMITDLCLPIEMIAGPIVREEDGLALSSRNRYLTQEERSYAVILYKGLLAAKDAYSSGIKDAKKLIEIAQDVIKSEPRVSFDYISIAHPYQLHELDTVNEDGAILSGAIRVGETRLIDNILLDCQL</sequence>
<evidence type="ECO:0000256" key="5">
    <source>
        <dbReference type="ARBA" id="ARBA00022598"/>
    </source>
</evidence>
<evidence type="ECO:0000256" key="6">
    <source>
        <dbReference type="ARBA" id="ARBA00022655"/>
    </source>
</evidence>
<evidence type="ECO:0000256" key="1">
    <source>
        <dbReference type="ARBA" id="ARBA00004990"/>
    </source>
</evidence>
<keyword evidence="7" id="KW-0547">Nucleotide-binding</keyword>
<dbReference type="InterPro" id="IPR014729">
    <property type="entry name" value="Rossmann-like_a/b/a_fold"/>
</dbReference>
<dbReference type="NCBIfam" id="TIGR00125">
    <property type="entry name" value="cyt_tran_rel"/>
    <property type="match status" value="1"/>
</dbReference>
<dbReference type="SUPFAM" id="SSF52374">
    <property type="entry name" value="Nucleotidylyl transferase"/>
    <property type="match status" value="1"/>
</dbReference>
<evidence type="ECO:0000313" key="13">
    <source>
        <dbReference type="Proteomes" id="UP001479436"/>
    </source>
</evidence>
<dbReference type="Gene3D" id="3.40.50.620">
    <property type="entry name" value="HUPs"/>
    <property type="match status" value="1"/>
</dbReference>
<proteinExistence type="inferred from homology"/>
<dbReference type="PANTHER" id="PTHR21299:SF1">
    <property type="entry name" value="PANTOATE--BETA-ALANINE LIGASE"/>
    <property type="match status" value="1"/>
</dbReference>
<dbReference type="GO" id="GO:0004592">
    <property type="term" value="F:pantoate-beta-alanine ligase activity"/>
    <property type="evidence" value="ECO:0007669"/>
    <property type="project" value="UniProtKB-EC"/>
</dbReference>
<evidence type="ECO:0000256" key="2">
    <source>
        <dbReference type="ARBA" id="ARBA00009256"/>
    </source>
</evidence>
<comment type="pathway">
    <text evidence="1">Cofactor biosynthesis; (R)-pantothenate biosynthesis; (R)-pantothenate from (R)-pantoate and beta-alanine: step 1/1.</text>
</comment>
<gene>
    <name evidence="12" type="primary">pan6</name>
    <name evidence="12" type="ORF">K7432_000482</name>
</gene>